<accession>A0A819Q859</accession>
<feature type="region of interest" description="Disordered" evidence="1">
    <location>
        <begin position="68"/>
        <end position="107"/>
    </location>
</feature>
<comment type="caution">
    <text evidence="2">The sequence shown here is derived from an EMBL/GenBank/DDBJ whole genome shotgun (WGS) entry which is preliminary data.</text>
</comment>
<proteinExistence type="predicted"/>
<evidence type="ECO:0000313" key="3">
    <source>
        <dbReference type="Proteomes" id="UP000663823"/>
    </source>
</evidence>
<organism evidence="2 3">
    <name type="scientific">Rotaria sordida</name>
    <dbReference type="NCBI Taxonomy" id="392033"/>
    <lineage>
        <taxon>Eukaryota</taxon>
        <taxon>Metazoa</taxon>
        <taxon>Spiralia</taxon>
        <taxon>Gnathifera</taxon>
        <taxon>Rotifera</taxon>
        <taxon>Eurotatoria</taxon>
        <taxon>Bdelloidea</taxon>
        <taxon>Philodinida</taxon>
        <taxon>Philodinidae</taxon>
        <taxon>Rotaria</taxon>
    </lineage>
</organism>
<name>A0A819Q859_9BILA</name>
<sequence>MTNMAQIETVMFESVTAKTKNLPLCIKQERPKRECRSRKRPYDIEQYSTKRLKYDQIDIDEQDDNSYTFGLTLSDTDDDNNDTESKCSTSDDTEQSSIKQFDDNSDIEENEDDISNIYFSKISSDQHRHIPVVLNQTISQQQQQQPTFSRYSKRLISQFKYLYDQGLRKAIQPTNSFEFFNNDNNNNNDIYFEKLRWELRNTFNRIDLFKEGYCVLSNEPFPFHSLCYMVNIFFLFIADRREYS</sequence>
<dbReference type="Proteomes" id="UP000663823">
    <property type="component" value="Unassembled WGS sequence"/>
</dbReference>
<protein>
    <submittedName>
        <fullName evidence="2">Uncharacterized protein</fullName>
    </submittedName>
</protein>
<gene>
    <name evidence="2" type="ORF">OTI717_LOCUS30394</name>
</gene>
<dbReference type="AlphaFoldDB" id="A0A819Q859"/>
<reference evidence="2" key="1">
    <citation type="submission" date="2021-02" db="EMBL/GenBank/DDBJ databases">
        <authorList>
            <person name="Nowell W R."/>
        </authorList>
    </citation>
    <scope>NUCLEOTIDE SEQUENCE</scope>
</reference>
<dbReference type="EMBL" id="CAJOAX010008135">
    <property type="protein sequence ID" value="CAF4026338.1"/>
    <property type="molecule type" value="Genomic_DNA"/>
</dbReference>
<evidence type="ECO:0000313" key="2">
    <source>
        <dbReference type="EMBL" id="CAF4026338.1"/>
    </source>
</evidence>
<evidence type="ECO:0000256" key="1">
    <source>
        <dbReference type="SAM" id="MobiDB-lite"/>
    </source>
</evidence>
<feature type="compositionally biased region" description="Polar residues" evidence="1">
    <location>
        <begin position="86"/>
        <end position="99"/>
    </location>
</feature>